<organism evidence="2">
    <name type="scientific">Bactrocera latifrons</name>
    <name type="common">Malaysian fruit fly</name>
    <name type="synonym">Chaetodacus latifrons</name>
    <dbReference type="NCBI Taxonomy" id="174628"/>
    <lineage>
        <taxon>Eukaryota</taxon>
        <taxon>Metazoa</taxon>
        <taxon>Ecdysozoa</taxon>
        <taxon>Arthropoda</taxon>
        <taxon>Hexapoda</taxon>
        <taxon>Insecta</taxon>
        <taxon>Pterygota</taxon>
        <taxon>Neoptera</taxon>
        <taxon>Endopterygota</taxon>
        <taxon>Diptera</taxon>
        <taxon>Brachycera</taxon>
        <taxon>Muscomorpha</taxon>
        <taxon>Tephritoidea</taxon>
        <taxon>Tephritidae</taxon>
        <taxon>Bactrocera</taxon>
        <taxon>Bactrocera</taxon>
    </lineage>
</organism>
<accession>A0A0K8VA76</accession>
<evidence type="ECO:0000313" key="2">
    <source>
        <dbReference type="EMBL" id="JAI35869.1"/>
    </source>
</evidence>
<evidence type="ECO:0000256" key="1">
    <source>
        <dbReference type="SAM" id="SignalP"/>
    </source>
</evidence>
<reference evidence="2" key="1">
    <citation type="submission" date="2015-06" db="EMBL/GenBank/DDBJ databases">
        <authorList>
            <person name="Hoefler B.C."/>
            <person name="Straight P.D."/>
        </authorList>
    </citation>
    <scope>NUCLEOTIDE SEQUENCE</scope>
</reference>
<dbReference type="SMART" id="SM00718">
    <property type="entry name" value="DM4_12"/>
    <property type="match status" value="1"/>
</dbReference>
<feature type="chain" id="PRO_5012272036" evidence="1">
    <location>
        <begin position="16"/>
        <end position="212"/>
    </location>
</feature>
<dbReference type="Pfam" id="PF07841">
    <property type="entry name" value="DM4_12"/>
    <property type="match status" value="1"/>
</dbReference>
<proteinExistence type="predicted"/>
<keyword evidence="1" id="KW-0732">Signal</keyword>
<name>A0A0K8VA76_BACLA</name>
<dbReference type="InterPro" id="IPR006631">
    <property type="entry name" value="DM4_12"/>
</dbReference>
<dbReference type="AlphaFoldDB" id="A0A0K8VA76"/>
<dbReference type="OrthoDB" id="6358587at2759"/>
<protein>
    <submittedName>
        <fullName evidence="2">Uncharacterized protein</fullName>
    </submittedName>
</protein>
<sequence>MHFVIYFLGIALLNAELFSAKLSPIQSGANLTEFVNFRRQKRTLIFEGGGLVKIDAGAIATVNVDEPIAWRSIVSINNIQGGFYPLPAVPTYPWDKWENTFARSMKHFQELADFETDDSRLFVYTLLEVLMERQHGNGHQCLLRSICQNAQVDEHVGMFSEIMDVVLRPGKESIAVAYTNAFVAGKADVDCMRLYSECRVTSNFLDQYFDYV</sequence>
<dbReference type="EMBL" id="GDHF01016445">
    <property type="protein sequence ID" value="JAI35869.1"/>
    <property type="molecule type" value="Transcribed_RNA"/>
</dbReference>
<dbReference type="PANTHER" id="PTHR21398">
    <property type="entry name" value="AGAP007094-PA"/>
    <property type="match status" value="1"/>
</dbReference>
<gene>
    <name evidence="2" type="ORF">c0_g1_i1</name>
</gene>
<feature type="signal peptide" evidence="1">
    <location>
        <begin position="1"/>
        <end position="15"/>
    </location>
</feature>
<dbReference type="PANTHER" id="PTHR21398:SF11">
    <property type="entry name" value="HDC15381-RELATED"/>
    <property type="match status" value="1"/>
</dbReference>